<dbReference type="InterPro" id="IPR027408">
    <property type="entry name" value="PNPase/RNase_PH_dom_sf"/>
</dbReference>
<dbReference type="Gene3D" id="3.30.230.70">
    <property type="entry name" value="GHMP Kinase, N-terminal domain"/>
    <property type="match status" value="1"/>
</dbReference>
<evidence type="ECO:0000313" key="14">
    <source>
        <dbReference type="EMBL" id="KAF6211855.1"/>
    </source>
</evidence>
<dbReference type="Proteomes" id="UP000466442">
    <property type="component" value="Unassembled WGS sequence"/>
</dbReference>
<dbReference type="SUPFAM" id="SSF54211">
    <property type="entry name" value="Ribosomal protein S5 domain 2-like"/>
    <property type="match status" value="1"/>
</dbReference>
<proteinExistence type="inferred from homology"/>
<feature type="compositionally biased region" description="Polar residues" evidence="11">
    <location>
        <begin position="376"/>
        <end position="385"/>
    </location>
</feature>
<dbReference type="GO" id="GO:0005730">
    <property type="term" value="C:nucleolus"/>
    <property type="evidence" value="ECO:0007669"/>
    <property type="project" value="UniProtKB-SubCell"/>
</dbReference>
<reference evidence="14" key="1">
    <citation type="journal article" date="2021" name="Mol. Ecol. Resour.">
        <title>Apolygus lucorum genome provides insights into omnivorousness and mesophyll feeding.</title>
        <authorList>
            <person name="Liu Y."/>
            <person name="Liu H."/>
            <person name="Wang H."/>
            <person name="Huang T."/>
            <person name="Liu B."/>
            <person name="Yang B."/>
            <person name="Yin L."/>
            <person name="Li B."/>
            <person name="Zhang Y."/>
            <person name="Zhang S."/>
            <person name="Jiang F."/>
            <person name="Zhang X."/>
            <person name="Ren Y."/>
            <person name="Wang B."/>
            <person name="Wang S."/>
            <person name="Lu Y."/>
            <person name="Wu K."/>
            <person name="Fan W."/>
            <person name="Wang G."/>
        </authorList>
    </citation>
    <scope>NUCLEOTIDE SEQUENCE</scope>
    <source>
        <strain evidence="14">12Hb</strain>
    </source>
</reference>
<dbReference type="AlphaFoldDB" id="A0A8S9XW74"/>
<feature type="compositionally biased region" description="Polar residues" evidence="11">
    <location>
        <begin position="521"/>
        <end position="536"/>
    </location>
</feature>
<dbReference type="InterPro" id="IPR001247">
    <property type="entry name" value="ExoRNase_PH_dom1"/>
</dbReference>
<dbReference type="InterPro" id="IPR050590">
    <property type="entry name" value="Exosome_comp_Rrp42_subfam"/>
</dbReference>
<evidence type="ECO:0000256" key="1">
    <source>
        <dbReference type="ARBA" id="ARBA00004496"/>
    </source>
</evidence>
<evidence type="ECO:0000256" key="9">
    <source>
        <dbReference type="ARBA" id="ARBA00030617"/>
    </source>
</evidence>
<evidence type="ECO:0000256" key="5">
    <source>
        <dbReference type="ARBA" id="ARBA00022552"/>
    </source>
</evidence>
<evidence type="ECO:0000256" key="8">
    <source>
        <dbReference type="ARBA" id="ARBA00023242"/>
    </source>
</evidence>
<dbReference type="PANTHER" id="PTHR11097">
    <property type="entry name" value="EXOSOME COMPLEX EXONUCLEASE RIBOSOMAL RNA PROCESSING PROTEIN"/>
    <property type="match status" value="1"/>
</dbReference>
<dbReference type="GO" id="GO:0034475">
    <property type="term" value="P:U4 snRNA 3'-end processing"/>
    <property type="evidence" value="ECO:0007669"/>
    <property type="project" value="TreeGrafter"/>
</dbReference>
<evidence type="ECO:0000256" key="4">
    <source>
        <dbReference type="ARBA" id="ARBA00022490"/>
    </source>
</evidence>
<evidence type="ECO:0000256" key="11">
    <source>
        <dbReference type="SAM" id="MobiDB-lite"/>
    </source>
</evidence>
<organism evidence="14 15">
    <name type="scientific">Apolygus lucorum</name>
    <name type="common">Small green plant bug</name>
    <name type="synonym">Lygocoris lucorum</name>
    <dbReference type="NCBI Taxonomy" id="248454"/>
    <lineage>
        <taxon>Eukaryota</taxon>
        <taxon>Metazoa</taxon>
        <taxon>Ecdysozoa</taxon>
        <taxon>Arthropoda</taxon>
        <taxon>Hexapoda</taxon>
        <taxon>Insecta</taxon>
        <taxon>Pterygota</taxon>
        <taxon>Neoptera</taxon>
        <taxon>Paraneoptera</taxon>
        <taxon>Hemiptera</taxon>
        <taxon>Heteroptera</taxon>
        <taxon>Panheteroptera</taxon>
        <taxon>Cimicomorpha</taxon>
        <taxon>Miridae</taxon>
        <taxon>Mirini</taxon>
        <taxon>Apolygus</taxon>
    </lineage>
</organism>
<dbReference type="GO" id="GO:0016075">
    <property type="term" value="P:rRNA catabolic process"/>
    <property type="evidence" value="ECO:0007669"/>
    <property type="project" value="TreeGrafter"/>
</dbReference>
<keyword evidence="15" id="KW-1185">Reference proteome</keyword>
<evidence type="ECO:0000256" key="2">
    <source>
        <dbReference type="ARBA" id="ARBA00004604"/>
    </source>
</evidence>
<evidence type="ECO:0000256" key="3">
    <source>
        <dbReference type="ARBA" id="ARBA00006678"/>
    </source>
</evidence>
<dbReference type="GO" id="GO:0071028">
    <property type="term" value="P:nuclear mRNA surveillance"/>
    <property type="evidence" value="ECO:0007669"/>
    <property type="project" value="TreeGrafter"/>
</dbReference>
<keyword evidence="5" id="KW-0698">rRNA processing</keyword>
<dbReference type="InterPro" id="IPR015847">
    <property type="entry name" value="ExoRNase_PH_dom2"/>
</dbReference>
<comment type="subcellular location">
    <subcellularLocation>
        <location evidence="1">Cytoplasm</location>
    </subcellularLocation>
    <subcellularLocation>
        <location evidence="2">Nucleus</location>
        <location evidence="2">Nucleolus</location>
    </subcellularLocation>
</comment>
<feature type="compositionally biased region" description="Basic residues" evidence="11">
    <location>
        <begin position="354"/>
        <end position="363"/>
    </location>
</feature>
<feature type="region of interest" description="Disordered" evidence="11">
    <location>
        <begin position="521"/>
        <end position="584"/>
    </location>
</feature>
<keyword evidence="10" id="KW-0175">Coiled coil</keyword>
<feature type="compositionally biased region" description="Basic and acidic residues" evidence="11">
    <location>
        <begin position="537"/>
        <end position="552"/>
    </location>
</feature>
<evidence type="ECO:0000256" key="6">
    <source>
        <dbReference type="ARBA" id="ARBA00022835"/>
    </source>
</evidence>
<dbReference type="Pfam" id="PF03725">
    <property type="entry name" value="RNase_PH_C"/>
    <property type="match status" value="1"/>
</dbReference>
<evidence type="ECO:0000259" key="12">
    <source>
        <dbReference type="Pfam" id="PF01138"/>
    </source>
</evidence>
<protein>
    <recommendedName>
        <fullName evidence="9">Ribosomal RNA-processing protein 43</fullName>
    </recommendedName>
</protein>
<dbReference type="Pfam" id="PF01138">
    <property type="entry name" value="RNase_PH"/>
    <property type="match status" value="1"/>
</dbReference>
<evidence type="ECO:0000259" key="13">
    <source>
        <dbReference type="Pfam" id="PF03725"/>
    </source>
</evidence>
<dbReference type="InterPro" id="IPR020568">
    <property type="entry name" value="Ribosomal_Su5_D2-typ_SF"/>
</dbReference>
<evidence type="ECO:0000256" key="7">
    <source>
        <dbReference type="ARBA" id="ARBA00022884"/>
    </source>
</evidence>
<dbReference type="PANTHER" id="PTHR11097:SF9">
    <property type="entry name" value="EXOSOME COMPLEX COMPONENT RRP43"/>
    <property type="match status" value="1"/>
</dbReference>
<evidence type="ECO:0000313" key="15">
    <source>
        <dbReference type="Proteomes" id="UP000466442"/>
    </source>
</evidence>
<keyword evidence="4" id="KW-0963">Cytoplasm</keyword>
<dbReference type="SUPFAM" id="SSF55666">
    <property type="entry name" value="Ribonuclease PH domain 2-like"/>
    <property type="match status" value="1"/>
</dbReference>
<dbReference type="GO" id="GO:0034473">
    <property type="term" value="P:U1 snRNA 3'-end processing"/>
    <property type="evidence" value="ECO:0007669"/>
    <property type="project" value="TreeGrafter"/>
</dbReference>
<feature type="compositionally biased region" description="Basic and acidic residues" evidence="11">
    <location>
        <begin position="566"/>
        <end position="584"/>
    </location>
</feature>
<dbReference type="GO" id="GO:0000177">
    <property type="term" value="C:cytoplasmic exosome (RNase complex)"/>
    <property type="evidence" value="ECO:0007669"/>
    <property type="project" value="TreeGrafter"/>
</dbReference>
<keyword evidence="8" id="KW-0539">Nucleus</keyword>
<gene>
    <name evidence="14" type="ORF">GE061_012371</name>
</gene>
<dbReference type="GO" id="GO:0071035">
    <property type="term" value="P:nuclear polyadenylation-dependent rRNA catabolic process"/>
    <property type="evidence" value="ECO:0007669"/>
    <property type="project" value="TreeGrafter"/>
</dbReference>
<feature type="domain" description="Exoribonuclease phosphorolytic" evidence="12">
    <location>
        <begin position="47"/>
        <end position="181"/>
    </location>
</feature>
<dbReference type="GO" id="GO:0000176">
    <property type="term" value="C:nuclear exosome (RNase complex)"/>
    <property type="evidence" value="ECO:0007669"/>
    <property type="project" value="TreeGrafter"/>
</dbReference>
<dbReference type="GO" id="GO:0071038">
    <property type="term" value="P:TRAMP-dependent tRNA surveillance pathway"/>
    <property type="evidence" value="ECO:0007669"/>
    <property type="project" value="TreeGrafter"/>
</dbReference>
<feature type="region of interest" description="Disordered" evidence="11">
    <location>
        <begin position="354"/>
        <end position="385"/>
    </location>
</feature>
<name>A0A8S9XW74_APOLU</name>
<comment type="similarity">
    <text evidence="3">Belongs to the RNase PH family.</text>
</comment>
<evidence type="ECO:0000256" key="10">
    <source>
        <dbReference type="SAM" id="Coils"/>
    </source>
</evidence>
<feature type="domain" description="Exoribonuclease phosphorolytic" evidence="13">
    <location>
        <begin position="208"/>
        <end position="270"/>
    </location>
</feature>
<feature type="coiled-coil region" evidence="10">
    <location>
        <begin position="397"/>
        <end position="424"/>
    </location>
</feature>
<comment type="caution">
    <text evidence="14">The sequence shown here is derived from an EMBL/GenBank/DDBJ whole genome shotgun (WGS) entry which is preliminary data.</text>
</comment>
<dbReference type="GO" id="GO:0035925">
    <property type="term" value="F:mRNA 3'-UTR AU-rich region binding"/>
    <property type="evidence" value="ECO:0007669"/>
    <property type="project" value="TreeGrafter"/>
</dbReference>
<dbReference type="OrthoDB" id="45882at2759"/>
<sequence length="584" mass="65482">MEDIVGSLDSSYTLPEEACKKIHPKKYLKDHLTQGVRPRDRRKLFSYRSVIGNINLIKNCCGSSIVKIGNTTVVCGIKHEVTSPSKRLQSKGLVDINCKLSDHCNVSQSHKNRVVQLRQCTSLLQKLFIGLKVIDLESLCIAKGELVWFLKADIVCLDYDGGFWDAAVMALYLALKSVKLPLVEYSLEYERFVLHEDKNIDFPIGRFPLSTSFGVFQDFVFADPSFEEEQLCSSFIVIVVQDNSIKITQKRGGTRILDDKFLECINVACSRYKLMEGVIQSILSEGSCAYQCLIMSYSTRRLKLKTSKTLVRTSHSSVRPEVNVLKCPEVPPGSIALDEVEAKMPRAVTYKPRRSIGLKKNPKKASPLKTKPKPVPQSTAAGVQCRPNQAVPTEDFLEEMRAGLDEMGEKLKNVEKELTRQKVIGKSPSKPPSLPKKSAIQKREGAAIYNPMDFTEMDFEAAASALEIENSFDDDISGESRKVVSNPEIRPPFVPTNEAVESVIAKIRNDIKNWRVSKGIETNSNGDAEEPSVTSNKRGEIVVREEAERETPYESNRNMKPGKKKTPAELKAYKKEAAIRRRED</sequence>
<keyword evidence="7" id="KW-0694">RNA-binding</keyword>
<dbReference type="InterPro" id="IPR036345">
    <property type="entry name" value="ExoRNase_PH_dom2_sf"/>
</dbReference>
<dbReference type="GO" id="GO:0034476">
    <property type="term" value="P:U5 snRNA 3'-end processing"/>
    <property type="evidence" value="ECO:0007669"/>
    <property type="project" value="TreeGrafter"/>
</dbReference>
<accession>A0A8S9XW74</accession>
<keyword evidence="6" id="KW-0271">Exosome</keyword>
<dbReference type="EMBL" id="WIXP02000004">
    <property type="protein sequence ID" value="KAF6211855.1"/>
    <property type="molecule type" value="Genomic_DNA"/>
</dbReference>
<dbReference type="GO" id="GO:0000467">
    <property type="term" value="P:exonucleolytic trimming to generate mature 3'-end of 5.8S rRNA from tricistronic rRNA transcript (SSU-rRNA, 5.8S rRNA, LSU-rRNA)"/>
    <property type="evidence" value="ECO:0007669"/>
    <property type="project" value="TreeGrafter"/>
</dbReference>